<keyword evidence="5" id="KW-1278">Translocase</keyword>
<gene>
    <name evidence="9" type="primary">btuD_5</name>
    <name evidence="9" type="ORF">PAECIP111893_01279</name>
</gene>
<dbReference type="Gene3D" id="3.40.50.300">
    <property type="entry name" value="P-loop containing nucleotide triphosphate hydrolases"/>
    <property type="match status" value="1"/>
</dbReference>
<keyword evidence="2" id="KW-1003">Cell membrane</keyword>
<dbReference type="PROSITE" id="PS00211">
    <property type="entry name" value="ABC_TRANSPORTER_1"/>
    <property type="match status" value="1"/>
</dbReference>
<dbReference type="InterPro" id="IPR003439">
    <property type="entry name" value="ABC_transporter-like_ATP-bd"/>
</dbReference>
<evidence type="ECO:0000313" key="10">
    <source>
        <dbReference type="Proteomes" id="UP000838686"/>
    </source>
</evidence>
<dbReference type="CDD" id="cd03293">
    <property type="entry name" value="ABC_NrtD_SsuB_transporters"/>
    <property type="match status" value="1"/>
</dbReference>
<dbReference type="SUPFAM" id="SSF52540">
    <property type="entry name" value="P-loop containing nucleoside triphosphate hydrolases"/>
    <property type="match status" value="1"/>
</dbReference>
<evidence type="ECO:0000256" key="3">
    <source>
        <dbReference type="ARBA" id="ARBA00022741"/>
    </source>
</evidence>
<dbReference type="Pfam" id="PF00005">
    <property type="entry name" value="ABC_tran"/>
    <property type="match status" value="1"/>
</dbReference>
<keyword evidence="10" id="KW-1185">Reference proteome</keyword>
<protein>
    <submittedName>
        <fullName evidence="9">Vitamin B12 import ATP-binding protein BtuD</fullName>
    </submittedName>
</protein>
<evidence type="ECO:0000313" key="9">
    <source>
        <dbReference type="EMBL" id="CAH1199255.1"/>
    </source>
</evidence>
<dbReference type="InterPro" id="IPR003593">
    <property type="entry name" value="AAA+_ATPase"/>
</dbReference>
<feature type="domain" description="ABC transporter" evidence="8">
    <location>
        <begin position="79"/>
        <end position="300"/>
    </location>
</feature>
<keyword evidence="3" id="KW-0547">Nucleotide-binding</keyword>
<accession>A0ABM9C1B9</accession>
<evidence type="ECO:0000259" key="8">
    <source>
        <dbReference type="PROSITE" id="PS50893"/>
    </source>
</evidence>
<dbReference type="PROSITE" id="PS50893">
    <property type="entry name" value="ABC_TRANSPORTER_2"/>
    <property type="match status" value="1"/>
</dbReference>
<dbReference type="Proteomes" id="UP000838686">
    <property type="component" value="Unassembled WGS sequence"/>
</dbReference>
<evidence type="ECO:0000256" key="1">
    <source>
        <dbReference type="ARBA" id="ARBA00022448"/>
    </source>
</evidence>
<dbReference type="SMART" id="SM00382">
    <property type="entry name" value="AAA"/>
    <property type="match status" value="1"/>
</dbReference>
<dbReference type="EMBL" id="CAKMMF010000005">
    <property type="protein sequence ID" value="CAH1199255.1"/>
    <property type="molecule type" value="Genomic_DNA"/>
</dbReference>
<dbReference type="InterPro" id="IPR017871">
    <property type="entry name" value="ABC_transporter-like_CS"/>
</dbReference>
<dbReference type="PANTHER" id="PTHR42788">
    <property type="entry name" value="TAURINE IMPORT ATP-BINDING PROTEIN-RELATED"/>
    <property type="match status" value="1"/>
</dbReference>
<evidence type="ECO:0000256" key="2">
    <source>
        <dbReference type="ARBA" id="ARBA00022475"/>
    </source>
</evidence>
<reference evidence="9" key="1">
    <citation type="submission" date="2022-01" db="EMBL/GenBank/DDBJ databases">
        <authorList>
            <person name="Criscuolo A."/>
        </authorList>
    </citation>
    <scope>NUCLEOTIDE SEQUENCE</scope>
    <source>
        <strain evidence="9">CIP111893</strain>
    </source>
</reference>
<dbReference type="GO" id="GO:0005524">
    <property type="term" value="F:ATP binding"/>
    <property type="evidence" value="ECO:0007669"/>
    <property type="project" value="UniProtKB-KW"/>
</dbReference>
<proteinExistence type="predicted"/>
<name>A0ABM9C1B9_9BACL</name>
<evidence type="ECO:0000256" key="4">
    <source>
        <dbReference type="ARBA" id="ARBA00022840"/>
    </source>
</evidence>
<keyword evidence="6" id="KW-0472">Membrane</keyword>
<keyword evidence="1" id="KW-0813">Transport</keyword>
<dbReference type="PANTHER" id="PTHR42788:SF17">
    <property type="entry name" value="ALIPHATIC SULFONATES IMPORT ATP-BINDING PROTEIN SSUB"/>
    <property type="match status" value="1"/>
</dbReference>
<evidence type="ECO:0000256" key="6">
    <source>
        <dbReference type="ARBA" id="ARBA00023136"/>
    </source>
</evidence>
<organism evidence="9 10">
    <name type="scientific">Paenibacillus plantiphilus</name>
    <dbReference type="NCBI Taxonomy" id="2905650"/>
    <lineage>
        <taxon>Bacteria</taxon>
        <taxon>Bacillati</taxon>
        <taxon>Bacillota</taxon>
        <taxon>Bacilli</taxon>
        <taxon>Bacillales</taxon>
        <taxon>Paenibacillaceae</taxon>
        <taxon>Paenibacillus</taxon>
    </lineage>
</organism>
<sequence>MASPIPISDDIEVPRSERPGHVRQRAGEATQAVESEGQAGSEAAGSGGTTTSEAKKSDGTSASEAVESKVQAASEGLAIEVEGGLVQFGQQTVLRGLSVSVKPNQFLAIVGRSGCGKSTLLRLIAGLEKPAEGTVAFDGTATTGLRSDVRIMFQDARLLPWKSVLDNVRIGAPGGDRSKALEALELVGLADRASEWPAVLSGGQRQRVALARALAGSPRLLLFDEPLGALDALTRIEMQELIERLWQERRFTAVIVTHDVSEAVALADRVVLVEDGIISLDVDIALSRPRDKDTGFAYYEKAILDRVMTRSMDGTAAKDGYSI</sequence>
<evidence type="ECO:0000256" key="5">
    <source>
        <dbReference type="ARBA" id="ARBA00022967"/>
    </source>
</evidence>
<comment type="caution">
    <text evidence="9">The sequence shown here is derived from an EMBL/GenBank/DDBJ whole genome shotgun (WGS) entry which is preliminary data.</text>
</comment>
<keyword evidence="4 9" id="KW-0067">ATP-binding</keyword>
<evidence type="ECO:0000256" key="7">
    <source>
        <dbReference type="SAM" id="MobiDB-lite"/>
    </source>
</evidence>
<dbReference type="InterPro" id="IPR027417">
    <property type="entry name" value="P-loop_NTPase"/>
</dbReference>
<feature type="compositionally biased region" description="Low complexity" evidence="7">
    <location>
        <begin position="34"/>
        <end position="52"/>
    </location>
</feature>
<feature type="region of interest" description="Disordered" evidence="7">
    <location>
        <begin position="1"/>
        <end position="67"/>
    </location>
</feature>
<dbReference type="InterPro" id="IPR050166">
    <property type="entry name" value="ABC_transporter_ATP-bind"/>
</dbReference>